<keyword evidence="1" id="KW-0560">Oxidoreductase</keyword>
<dbReference type="PANTHER" id="PTHR43268">
    <property type="entry name" value="THIOSULFATE SULFURTRANSFERASE/RHODANESE-LIKE DOMAIN-CONTAINING PROTEIN 2"/>
    <property type="match status" value="1"/>
</dbReference>
<feature type="domain" description="Rhodanese" evidence="2">
    <location>
        <begin position="122"/>
        <end position="216"/>
    </location>
</feature>
<dbReference type="InterPro" id="IPR020936">
    <property type="entry name" value="TrhO"/>
</dbReference>
<dbReference type="PANTHER" id="PTHR43268:SF3">
    <property type="entry name" value="RHODANESE-LIKE DOMAIN-CONTAINING PROTEIN 7-RELATED"/>
    <property type="match status" value="1"/>
</dbReference>
<dbReference type="EC" id="1.14.-.-" evidence="1"/>
<dbReference type="SMART" id="SM00450">
    <property type="entry name" value="RHOD"/>
    <property type="match status" value="1"/>
</dbReference>
<dbReference type="PROSITE" id="PS50206">
    <property type="entry name" value="RHODANESE_3"/>
    <property type="match status" value="1"/>
</dbReference>
<dbReference type="Gene3D" id="3.30.70.100">
    <property type="match status" value="1"/>
</dbReference>
<proteinExistence type="inferred from homology"/>
<sequence>MTLVVVTFYKFVPLEDYVDQQAPILAYCQQQGIKGTILLAQEGINGTIAGYRQGIEAILSFLRCDPRLADLEVKESVAESPPFERMKVKLKQEIVTFGQPEANPTQQVGTYVNPQDWNQLISDPDVVVIDTRNDYEVAIGTFKRAINPKTDSFREFPSYVDSCLDPKHHKKIAMFCTGGIRCEKASSYLISKGFEEVYHLKGGILKYLEEITPENSLWEGECFVFDERIAVKHNLELGSYDMCSSCGHPISDLDKQSSHYEEGICCPYCVDDLTPEKRMRQQEKQRQKKLTVNS</sequence>
<comment type="function">
    <text evidence="1">Catalyzes oxygen-dependent 5-hydroxyuridine (ho5U) modification at position 34 in tRNAs.</text>
</comment>
<dbReference type="SUPFAM" id="SSF52821">
    <property type="entry name" value="Rhodanese/Cell cycle control phosphatase"/>
    <property type="match status" value="1"/>
</dbReference>
<dbReference type="RefSeq" id="WP_012598087.1">
    <property type="nucleotide sequence ID" value="NC_011729.1"/>
</dbReference>
<dbReference type="InterPro" id="IPR040503">
    <property type="entry name" value="TRHO_N"/>
</dbReference>
<dbReference type="NCBIfam" id="NF001136">
    <property type="entry name" value="PRK00142.1-4"/>
    <property type="match status" value="1"/>
</dbReference>
<dbReference type="Proteomes" id="UP000002384">
    <property type="component" value="Chromosome"/>
</dbReference>
<dbReference type="InterPro" id="IPR036873">
    <property type="entry name" value="Rhodanese-like_dom_sf"/>
</dbReference>
<evidence type="ECO:0000313" key="4">
    <source>
        <dbReference type="Proteomes" id="UP000002384"/>
    </source>
</evidence>
<comment type="similarity">
    <text evidence="1">Belongs to the TrhO family.</text>
</comment>
<dbReference type="AlphaFoldDB" id="B7KFU7"/>
<dbReference type="HOGENOM" id="CLU_038878_0_0_3"/>
<dbReference type="GO" id="GO:0006400">
    <property type="term" value="P:tRNA modification"/>
    <property type="evidence" value="ECO:0007669"/>
    <property type="project" value="UniProtKB-UniRule"/>
</dbReference>
<dbReference type="eggNOG" id="COG1054">
    <property type="taxonomic scope" value="Bacteria"/>
</dbReference>
<reference evidence="4" key="1">
    <citation type="journal article" date="2011" name="MBio">
        <title>Novel metabolic attributes of the genus Cyanothece, comprising a group of unicellular nitrogen-fixing Cyanobacteria.</title>
        <authorList>
            <person name="Bandyopadhyay A."/>
            <person name="Elvitigala T."/>
            <person name="Welsh E."/>
            <person name="Stockel J."/>
            <person name="Liberton M."/>
            <person name="Min H."/>
            <person name="Sherman L.A."/>
            <person name="Pakrasi H.B."/>
        </authorList>
    </citation>
    <scope>NUCLEOTIDE SEQUENCE [LARGE SCALE GENOMIC DNA]</scope>
    <source>
        <strain evidence="4">PCC 7424</strain>
    </source>
</reference>
<accession>B7KFU7</accession>
<keyword evidence="1" id="KW-0819">tRNA processing</keyword>
<dbReference type="GO" id="GO:0016705">
    <property type="term" value="F:oxidoreductase activity, acting on paired donors, with incorporation or reduction of molecular oxygen"/>
    <property type="evidence" value="ECO:0007669"/>
    <property type="project" value="UniProtKB-UniRule"/>
</dbReference>
<evidence type="ECO:0000256" key="1">
    <source>
        <dbReference type="HAMAP-Rule" id="MF_00469"/>
    </source>
</evidence>
<dbReference type="Pfam" id="PF17773">
    <property type="entry name" value="UPF0176_N"/>
    <property type="match status" value="1"/>
</dbReference>
<dbReference type="InterPro" id="IPR001763">
    <property type="entry name" value="Rhodanese-like_dom"/>
</dbReference>
<dbReference type="CDD" id="cd01518">
    <property type="entry name" value="RHOD_YceA"/>
    <property type="match status" value="1"/>
</dbReference>
<organism evidence="3 4">
    <name type="scientific">Gloeothece citriformis (strain PCC 7424)</name>
    <name type="common">Cyanothece sp. (strain PCC 7424)</name>
    <dbReference type="NCBI Taxonomy" id="65393"/>
    <lineage>
        <taxon>Bacteria</taxon>
        <taxon>Bacillati</taxon>
        <taxon>Cyanobacteriota</taxon>
        <taxon>Cyanophyceae</taxon>
        <taxon>Oscillatoriophycideae</taxon>
        <taxon>Chroococcales</taxon>
        <taxon>Aphanothecaceae</taxon>
        <taxon>Gloeothece</taxon>
        <taxon>Gloeothece citriformis</taxon>
    </lineage>
</organism>
<name>B7KFU7_GLOC7</name>
<protein>
    <recommendedName>
        <fullName evidence="1">tRNA uridine(34) hydroxylase</fullName>
        <ecNumber evidence="1">1.14.-.-</ecNumber>
    </recommendedName>
    <alternativeName>
        <fullName evidence="1">tRNA hydroxylation protein O</fullName>
    </alternativeName>
</protein>
<dbReference type="Pfam" id="PF00581">
    <property type="entry name" value="Rhodanese"/>
    <property type="match status" value="1"/>
</dbReference>
<evidence type="ECO:0000313" key="3">
    <source>
        <dbReference type="EMBL" id="ACK69140.1"/>
    </source>
</evidence>
<dbReference type="HAMAP" id="MF_00469">
    <property type="entry name" value="TrhO"/>
    <property type="match status" value="1"/>
</dbReference>
<dbReference type="EMBL" id="CP001291">
    <property type="protein sequence ID" value="ACK69140.1"/>
    <property type="molecule type" value="Genomic_DNA"/>
</dbReference>
<evidence type="ECO:0000259" key="2">
    <source>
        <dbReference type="PROSITE" id="PS50206"/>
    </source>
</evidence>
<keyword evidence="4" id="KW-1185">Reference proteome</keyword>
<dbReference type="Gene3D" id="3.40.250.10">
    <property type="entry name" value="Rhodanese-like domain"/>
    <property type="match status" value="1"/>
</dbReference>
<comment type="catalytic activity">
    <reaction evidence="1">
        <text>uridine(34) in tRNA + AH2 + O2 = 5-hydroxyuridine(34) in tRNA + A + H2O</text>
        <dbReference type="Rhea" id="RHEA:64224"/>
        <dbReference type="Rhea" id="RHEA-COMP:11727"/>
        <dbReference type="Rhea" id="RHEA-COMP:13381"/>
        <dbReference type="ChEBI" id="CHEBI:13193"/>
        <dbReference type="ChEBI" id="CHEBI:15377"/>
        <dbReference type="ChEBI" id="CHEBI:15379"/>
        <dbReference type="ChEBI" id="CHEBI:17499"/>
        <dbReference type="ChEBI" id="CHEBI:65315"/>
        <dbReference type="ChEBI" id="CHEBI:136877"/>
    </reaction>
</comment>
<dbReference type="STRING" id="65393.PCC7424_0682"/>
<dbReference type="OrthoDB" id="9778326at2"/>
<gene>
    <name evidence="1" type="primary">trhO</name>
    <name evidence="3" type="ordered locus">PCC7424_0682</name>
</gene>
<dbReference type="KEGG" id="cyc:PCC7424_0682"/>